<evidence type="ECO:0000313" key="4">
    <source>
        <dbReference type="Proteomes" id="UP001156691"/>
    </source>
</evidence>
<evidence type="ECO:0000313" key="3">
    <source>
        <dbReference type="EMBL" id="GLQ53559.1"/>
    </source>
</evidence>
<feature type="transmembrane region" description="Helical" evidence="1">
    <location>
        <begin position="326"/>
        <end position="348"/>
    </location>
</feature>
<sequence length="350" mass="36799">MALAVAARSLILCLLIVLAVPASAEDLLVTVEPTGHEELDRALLGGLNLPALYAAGEMGEPGSDQWNAAVEIERERLSELVRTFGHLAGRVELTDEAGAAQGTPARASVVGLVPVPGPVFRIGAIQFAGLNGPGLDRLAAEINQQAGQSVGAVAGELQVSSITGRILRTVRSGSYPHARLADWTLTPDPESRTASLRLTIDTGPMLRLGPIIIRGTDPTRLESLKALAPFSSGDPYDPAIIEAYRSALGEAPDLRRARVEIDDRLDAGLARVIVSVVEQPDPARLAYLKVPGTAALGLVLAALASRQIIIAAAPRHQASVLQGFDITVLVLLIYAMALVLKRLIALAFSV</sequence>
<proteinExistence type="predicted"/>
<keyword evidence="1" id="KW-0472">Membrane</keyword>
<keyword evidence="1" id="KW-1133">Transmembrane helix</keyword>
<keyword evidence="2" id="KW-0732">Signal</keyword>
<accession>A0ABQ5W0G5</accession>
<protein>
    <submittedName>
        <fullName evidence="3">Uncharacterized protein</fullName>
    </submittedName>
</protein>
<evidence type="ECO:0000256" key="2">
    <source>
        <dbReference type="SAM" id="SignalP"/>
    </source>
</evidence>
<feature type="chain" id="PRO_5046891824" evidence="2">
    <location>
        <begin position="25"/>
        <end position="350"/>
    </location>
</feature>
<dbReference type="EMBL" id="BSNS01000004">
    <property type="protein sequence ID" value="GLQ53559.1"/>
    <property type="molecule type" value="Genomic_DNA"/>
</dbReference>
<evidence type="ECO:0000256" key="1">
    <source>
        <dbReference type="SAM" id="Phobius"/>
    </source>
</evidence>
<comment type="caution">
    <text evidence="3">The sequence shown here is derived from an EMBL/GenBank/DDBJ whole genome shotgun (WGS) entry which is preliminary data.</text>
</comment>
<keyword evidence="1" id="KW-0812">Transmembrane</keyword>
<reference evidence="4" key="1">
    <citation type="journal article" date="2019" name="Int. J. Syst. Evol. Microbiol.">
        <title>The Global Catalogue of Microorganisms (GCM) 10K type strain sequencing project: providing services to taxonomists for standard genome sequencing and annotation.</title>
        <authorList>
            <consortium name="The Broad Institute Genomics Platform"/>
            <consortium name="The Broad Institute Genome Sequencing Center for Infectious Disease"/>
            <person name="Wu L."/>
            <person name="Ma J."/>
        </authorList>
    </citation>
    <scope>NUCLEOTIDE SEQUENCE [LARGE SCALE GENOMIC DNA]</scope>
    <source>
        <strain evidence="4">NBRC 112416</strain>
    </source>
</reference>
<keyword evidence="4" id="KW-1185">Reference proteome</keyword>
<gene>
    <name evidence="3" type="ORF">GCM10010862_08180</name>
</gene>
<feature type="signal peptide" evidence="2">
    <location>
        <begin position="1"/>
        <end position="24"/>
    </location>
</feature>
<organism evidence="3 4">
    <name type="scientific">Devosia nitrariae</name>
    <dbReference type="NCBI Taxonomy" id="2071872"/>
    <lineage>
        <taxon>Bacteria</taxon>
        <taxon>Pseudomonadati</taxon>
        <taxon>Pseudomonadota</taxon>
        <taxon>Alphaproteobacteria</taxon>
        <taxon>Hyphomicrobiales</taxon>
        <taxon>Devosiaceae</taxon>
        <taxon>Devosia</taxon>
    </lineage>
</organism>
<dbReference type="Proteomes" id="UP001156691">
    <property type="component" value="Unassembled WGS sequence"/>
</dbReference>
<name>A0ABQ5W0G5_9HYPH</name>